<keyword evidence="4 6" id="KW-1133">Transmembrane helix</keyword>
<evidence type="ECO:0000313" key="8">
    <source>
        <dbReference type="EMBL" id="KAF2274989.1"/>
    </source>
</evidence>
<dbReference type="PANTHER" id="PTHR23502:SF38">
    <property type="entry name" value="POLYAMINE TRANSPORTER 4"/>
    <property type="match status" value="1"/>
</dbReference>
<keyword evidence="3 6" id="KW-0812">Transmembrane</keyword>
<dbReference type="Pfam" id="PF07690">
    <property type="entry name" value="MFS_1"/>
    <property type="match status" value="1"/>
</dbReference>
<evidence type="ECO:0000313" key="9">
    <source>
        <dbReference type="Proteomes" id="UP000800097"/>
    </source>
</evidence>
<evidence type="ECO:0000256" key="2">
    <source>
        <dbReference type="ARBA" id="ARBA00008335"/>
    </source>
</evidence>
<feature type="transmembrane region" description="Helical" evidence="6">
    <location>
        <begin position="132"/>
        <end position="151"/>
    </location>
</feature>
<dbReference type="GO" id="GO:0140115">
    <property type="term" value="P:export across plasma membrane"/>
    <property type="evidence" value="ECO:0007669"/>
    <property type="project" value="UniProtKB-ARBA"/>
</dbReference>
<dbReference type="GO" id="GO:0015606">
    <property type="term" value="F:spermidine transmembrane transporter activity"/>
    <property type="evidence" value="ECO:0007669"/>
    <property type="project" value="TreeGrafter"/>
</dbReference>
<evidence type="ECO:0000259" key="7">
    <source>
        <dbReference type="PROSITE" id="PS50850"/>
    </source>
</evidence>
<dbReference type="PROSITE" id="PS50850">
    <property type="entry name" value="MFS"/>
    <property type="match status" value="1"/>
</dbReference>
<dbReference type="Proteomes" id="UP000800097">
    <property type="component" value="Unassembled WGS sequence"/>
</dbReference>
<sequence length="497" mass="54907">MTQVHVDEQRASDASSGPLALVDDERRIGTDRSTSPSDLEIVDSWELKWPTDSENPHNWAIWKRIYHVAVPVWYGFTVTFGISVFAPSVSDVTTDLDCSRIVALLGISVFTFGLGFGPIISAPLSERFGRKYVYLVSAIFFMFFITGAALAPNIGVLLLFRSLAGIAGSPALPVAAGTKADVITRKSMALAMSLFMIAPYLGSCLGPVVGGFATQYKGWRWTQWSLLIAAGIVVLMALPMKETYKRAILRNRAIKQRFRFRNLFPPVENTLIQTSVRPIRMLFTEPAVFCFSLYSAYAFAVLFLFFAAFPFVFQRPPYTFSLSYAGLPFLGTAFGVLLGAAAVILIDRKWYQKHVRNGDATPEHRLYSAMYGSIGIPVGLFLFAWSAGKGVHWSVPVVAGVPFGIGNLCLFAPTVLYMIDTYGPMYAASAIAGNGIFRYTLAAVFPLFTFEMYTTMGTAWATTFLGGLSLLMLAIPFVFFKFGARFRAHSKYQPPRR</sequence>
<feature type="transmembrane region" description="Helical" evidence="6">
    <location>
        <begin position="101"/>
        <end position="120"/>
    </location>
</feature>
<evidence type="ECO:0000256" key="6">
    <source>
        <dbReference type="SAM" id="Phobius"/>
    </source>
</evidence>
<feature type="transmembrane region" description="Helical" evidence="6">
    <location>
        <begin position="393"/>
        <end position="419"/>
    </location>
</feature>
<dbReference type="GeneID" id="54555109"/>
<dbReference type="SUPFAM" id="SSF103473">
    <property type="entry name" value="MFS general substrate transporter"/>
    <property type="match status" value="1"/>
</dbReference>
<dbReference type="OrthoDB" id="3936150at2759"/>
<feature type="transmembrane region" description="Helical" evidence="6">
    <location>
        <begin position="188"/>
        <end position="209"/>
    </location>
</feature>
<dbReference type="GO" id="GO:0005886">
    <property type="term" value="C:plasma membrane"/>
    <property type="evidence" value="ECO:0007669"/>
    <property type="project" value="TreeGrafter"/>
</dbReference>
<feature type="transmembrane region" description="Helical" evidence="6">
    <location>
        <begin position="460"/>
        <end position="480"/>
    </location>
</feature>
<keyword evidence="5 6" id="KW-0472">Membrane</keyword>
<feature type="transmembrane region" description="Helical" evidence="6">
    <location>
        <begin position="221"/>
        <end position="240"/>
    </location>
</feature>
<dbReference type="FunFam" id="1.20.1250.20:FF:000082">
    <property type="entry name" value="MFS multidrug transporter, putative"/>
    <property type="match status" value="1"/>
</dbReference>
<dbReference type="PROSITE" id="PS00216">
    <property type="entry name" value="SUGAR_TRANSPORT_1"/>
    <property type="match status" value="1"/>
</dbReference>
<comment type="subcellular location">
    <subcellularLocation>
        <location evidence="1">Membrane</location>
        <topology evidence="1">Multi-pass membrane protein</topology>
    </subcellularLocation>
</comment>
<dbReference type="Gene3D" id="1.20.1250.20">
    <property type="entry name" value="MFS general substrate transporter like domains"/>
    <property type="match status" value="1"/>
</dbReference>
<feature type="transmembrane region" description="Helical" evidence="6">
    <location>
        <begin position="157"/>
        <end position="176"/>
    </location>
</feature>
<dbReference type="GO" id="GO:0042908">
    <property type="term" value="P:xenobiotic transport"/>
    <property type="evidence" value="ECO:0007669"/>
    <property type="project" value="UniProtKB-ARBA"/>
</dbReference>
<name>A0A6A6JIA6_WESOR</name>
<dbReference type="AlphaFoldDB" id="A0A6A6JIA6"/>
<organism evidence="8 9">
    <name type="scientific">Westerdykella ornata</name>
    <dbReference type="NCBI Taxonomy" id="318751"/>
    <lineage>
        <taxon>Eukaryota</taxon>
        <taxon>Fungi</taxon>
        <taxon>Dikarya</taxon>
        <taxon>Ascomycota</taxon>
        <taxon>Pezizomycotina</taxon>
        <taxon>Dothideomycetes</taxon>
        <taxon>Pleosporomycetidae</taxon>
        <taxon>Pleosporales</taxon>
        <taxon>Sporormiaceae</taxon>
        <taxon>Westerdykella</taxon>
    </lineage>
</organism>
<feature type="transmembrane region" description="Helical" evidence="6">
    <location>
        <begin position="325"/>
        <end position="346"/>
    </location>
</feature>
<protein>
    <submittedName>
        <fullName evidence="8">MFS general substrate transporter</fullName>
    </submittedName>
</protein>
<dbReference type="InterPro" id="IPR020846">
    <property type="entry name" value="MFS_dom"/>
</dbReference>
<feature type="transmembrane region" description="Helical" evidence="6">
    <location>
        <begin position="287"/>
        <end position="313"/>
    </location>
</feature>
<evidence type="ECO:0000256" key="3">
    <source>
        <dbReference type="ARBA" id="ARBA00022692"/>
    </source>
</evidence>
<feature type="transmembrane region" description="Helical" evidence="6">
    <location>
        <begin position="366"/>
        <end position="387"/>
    </location>
</feature>
<dbReference type="EMBL" id="ML986499">
    <property type="protein sequence ID" value="KAF2274989.1"/>
    <property type="molecule type" value="Genomic_DNA"/>
</dbReference>
<evidence type="ECO:0000256" key="1">
    <source>
        <dbReference type="ARBA" id="ARBA00004141"/>
    </source>
</evidence>
<evidence type="ECO:0000256" key="5">
    <source>
        <dbReference type="ARBA" id="ARBA00023136"/>
    </source>
</evidence>
<dbReference type="InterPro" id="IPR011701">
    <property type="entry name" value="MFS"/>
</dbReference>
<proteinExistence type="inferred from homology"/>
<evidence type="ECO:0000256" key="4">
    <source>
        <dbReference type="ARBA" id="ARBA00022989"/>
    </source>
</evidence>
<feature type="domain" description="Major facilitator superfamily (MFS) profile" evidence="7">
    <location>
        <begin position="67"/>
        <end position="486"/>
    </location>
</feature>
<dbReference type="InterPro" id="IPR005829">
    <property type="entry name" value="Sugar_transporter_CS"/>
</dbReference>
<dbReference type="GO" id="GO:0000297">
    <property type="term" value="F:spermine transmembrane transporter activity"/>
    <property type="evidence" value="ECO:0007669"/>
    <property type="project" value="TreeGrafter"/>
</dbReference>
<dbReference type="InterPro" id="IPR036259">
    <property type="entry name" value="MFS_trans_sf"/>
</dbReference>
<keyword evidence="9" id="KW-1185">Reference proteome</keyword>
<dbReference type="CDD" id="cd17323">
    <property type="entry name" value="MFS_Tpo1_MDR_like"/>
    <property type="match status" value="1"/>
</dbReference>
<gene>
    <name evidence="8" type="ORF">EI97DRAFT_476021</name>
</gene>
<comment type="similarity">
    <text evidence="2">Belongs to the major facilitator superfamily.</text>
</comment>
<dbReference type="RefSeq" id="XP_033652528.1">
    <property type="nucleotide sequence ID" value="XM_033801934.1"/>
</dbReference>
<dbReference type="PANTHER" id="PTHR23502">
    <property type="entry name" value="MAJOR FACILITATOR SUPERFAMILY"/>
    <property type="match status" value="1"/>
</dbReference>
<feature type="transmembrane region" description="Helical" evidence="6">
    <location>
        <begin position="65"/>
        <end position="89"/>
    </location>
</feature>
<reference evidence="8" key="1">
    <citation type="journal article" date="2020" name="Stud. Mycol.">
        <title>101 Dothideomycetes genomes: a test case for predicting lifestyles and emergence of pathogens.</title>
        <authorList>
            <person name="Haridas S."/>
            <person name="Albert R."/>
            <person name="Binder M."/>
            <person name="Bloem J."/>
            <person name="Labutti K."/>
            <person name="Salamov A."/>
            <person name="Andreopoulos B."/>
            <person name="Baker S."/>
            <person name="Barry K."/>
            <person name="Bills G."/>
            <person name="Bluhm B."/>
            <person name="Cannon C."/>
            <person name="Castanera R."/>
            <person name="Culley D."/>
            <person name="Daum C."/>
            <person name="Ezra D."/>
            <person name="Gonzalez J."/>
            <person name="Henrissat B."/>
            <person name="Kuo A."/>
            <person name="Liang C."/>
            <person name="Lipzen A."/>
            <person name="Lutzoni F."/>
            <person name="Magnuson J."/>
            <person name="Mondo S."/>
            <person name="Nolan M."/>
            <person name="Ohm R."/>
            <person name="Pangilinan J."/>
            <person name="Park H.-J."/>
            <person name="Ramirez L."/>
            <person name="Alfaro M."/>
            <person name="Sun H."/>
            <person name="Tritt A."/>
            <person name="Yoshinaga Y."/>
            <person name="Zwiers L.-H."/>
            <person name="Turgeon B."/>
            <person name="Goodwin S."/>
            <person name="Spatafora J."/>
            <person name="Crous P."/>
            <person name="Grigoriev I."/>
        </authorList>
    </citation>
    <scope>NUCLEOTIDE SEQUENCE</scope>
    <source>
        <strain evidence="8">CBS 379.55</strain>
    </source>
</reference>
<accession>A0A6A6JIA6</accession>
<feature type="transmembrane region" description="Helical" evidence="6">
    <location>
        <begin position="426"/>
        <end position="448"/>
    </location>
</feature>